<feature type="compositionally biased region" description="Basic and acidic residues" evidence="1">
    <location>
        <begin position="94"/>
        <end position="112"/>
    </location>
</feature>
<evidence type="ECO:0000313" key="3">
    <source>
        <dbReference type="Proteomes" id="UP001497516"/>
    </source>
</evidence>
<feature type="region of interest" description="Disordered" evidence="1">
    <location>
        <begin position="93"/>
        <end position="112"/>
    </location>
</feature>
<reference evidence="2 3" key="1">
    <citation type="submission" date="2024-04" db="EMBL/GenBank/DDBJ databases">
        <authorList>
            <person name="Fracassetti M."/>
        </authorList>
    </citation>
    <scope>NUCLEOTIDE SEQUENCE [LARGE SCALE GENOMIC DNA]</scope>
</reference>
<accession>A0AAV2D6D9</accession>
<proteinExistence type="predicted"/>
<keyword evidence="3" id="KW-1185">Reference proteome</keyword>
<dbReference type="Proteomes" id="UP001497516">
    <property type="component" value="Chromosome 2"/>
</dbReference>
<evidence type="ECO:0000313" key="2">
    <source>
        <dbReference type="EMBL" id="CAL1368603.1"/>
    </source>
</evidence>
<gene>
    <name evidence="2" type="ORF">LTRI10_LOCUS11652</name>
</gene>
<sequence length="112" mass="12916">MVAFTSYSVEPCYTPLPDPNYQLRLLVEQFVRDTKRYFPKIDLIIKSIVPLVVPHDPSFLCESEETVPHSAKQIERVDQVCAQLTQDHLYVTESSRDDHDQECPVVADHTEL</sequence>
<protein>
    <submittedName>
        <fullName evidence="2">Uncharacterized protein</fullName>
    </submittedName>
</protein>
<dbReference type="AlphaFoldDB" id="A0AAV2D6D9"/>
<name>A0AAV2D6D9_9ROSI</name>
<dbReference type="EMBL" id="OZ034815">
    <property type="protein sequence ID" value="CAL1368603.1"/>
    <property type="molecule type" value="Genomic_DNA"/>
</dbReference>
<organism evidence="2 3">
    <name type="scientific">Linum trigynum</name>
    <dbReference type="NCBI Taxonomy" id="586398"/>
    <lineage>
        <taxon>Eukaryota</taxon>
        <taxon>Viridiplantae</taxon>
        <taxon>Streptophyta</taxon>
        <taxon>Embryophyta</taxon>
        <taxon>Tracheophyta</taxon>
        <taxon>Spermatophyta</taxon>
        <taxon>Magnoliopsida</taxon>
        <taxon>eudicotyledons</taxon>
        <taxon>Gunneridae</taxon>
        <taxon>Pentapetalae</taxon>
        <taxon>rosids</taxon>
        <taxon>fabids</taxon>
        <taxon>Malpighiales</taxon>
        <taxon>Linaceae</taxon>
        <taxon>Linum</taxon>
    </lineage>
</organism>
<evidence type="ECO:0000256" key="1">
    <source>
        <dbReference type="SAM" id="MobiDB-lite"/>
    </source>
</evidence>